<feature type="non-terminal residue" evidence="1">
    <location>
        <position position="1"/>
    </location>
</feature>
<accession>A0A8S9GD01</accession>
<sequence>HKGILYLFPFDNVFATSGKCFFFLINLGVSQAHGEVQTNLQGEVQPTDRSSLRVFKWTLKHRLISVLGDHDNCDLVSRSKWIEPETCWRLSPVSLPLDHDHPVTSRKCCTAIFYLDIFDHQLTFFFCVCVVDIKLLEEVEPDKFCTRFEDIEGNCKVGGPKAGAKYMSTNPNSKINYFNCTCDNIYMLRKIKRYCLHRSSLVK</sequence>
<gene>
    <name evidence="1" type="ORF">F2Q68_00028898</name>
</gene>
<evidence type="ECO:0000313" key="1">
    <source>
        <dbReference type="EMBL" id="KAF2541152.1"/>
    </source>
</evidence>
<reference evidence="1" key="1">
    <citation type="submission" date="2019-12" db="EMBL/GenBank/DDBJ databases">
        <title>Genome sequencing and annotation of Brassica cretica.</title>
        <authorList>
            <person name="Studholme D.J."/>
            <person name="Sarris P.F."/>
        </authorList>
    </citation>
    <scope>NUCLEOTIDE SEQUENCE</scope>
    <source>
        <strain evidence="1">PFS-001/15</strain>
        <tissue evidence="1">Leaf</tissue>
    </source>
</reference>
<dbReference type="Proteomes" id="UP000712281">
    <property type="component" value="Unassembled WGS sequence"/>
</dbReference>
<evidence type="ECO:0000313" key="2">
    <source>
        <dbReference type="Proteomes" id="UP000712281"/>
    </source>
</evidence>
<protein>
    <submittedName>
        <fullName evidence="1">Uncharacterized protein</fullName>
    </submittedName>
</protein>
<name>A0A8S9GD01_BRACR</name>
<dbReference type="EMBL" id="QGKW02002005">
    <property type="protein sequence ID" value="KAF2541152.1"/>
    <property type="molecule type" value="Genomic_DNA"/>
</dbReference>
<dbReference type="AlphaFoldDB" id="A0A8S9GD01"/>
<organism evidence="1 2">
    <name type="scientific">Brassica cretica</name>
    <name type="common">Mustard</name>
    <dbReference type="NCBI Taxonomy" id="69181"/>
    <lineage>
        <taxon>Eukaryota</taxon>
        <taxon>Viridiplantae</taxon>
        <taxon>Streptophyta</taxon>
        <taxon>Embryophyta</taxon>
        <taxon>Tracheophyta</taxon>
        <taxon>Spermatophyta</taxon>
        <taxon>Magnoliopsida</taxon>
        <taxon>eudicotyledons</taxon>
        <taxon>Gunneridae</taxon>
        <taxon>Pentapetalae</taxon>
        <taxon>rosids</taxon>
        <taxon>malvids</taxon>
        <taxon>Brassicales</taxon>
        <taxon>Brassicaceae</taxon>
        <taxon>Brassiceae</taxon>
        <taxon>Brassica</taxon>
    </lineage>
</organism>
<comment type="caution">
    <text evidence="1">The sequence shown here is derived from an EMBL/GenBank/DDBJ whole genome shotgun (WGS) entry which is preliminary data.</text>
</comment>
<proteinExistence type="predicted"/>